<gene>
    <name evidence="2" type="ORF">DFH94DRAFT_734987</name>
</gene>
<dbReference type="PANTHER" id="PTHR43591:SF24">
    <property type="entry name" value="2-METHOXY-6-POLYPRENYL-1,4-BENZOQUINOL METHYLASE, MITOCHONDRIAL"/>
    <property type="match status" value="1"/>
</dbReference>
<protein>
    <submittedName>
        <fullName evidence="2">S-adenosyl-L-methionine-dependent methyltransferase</fullName>
    </submittedName>
</protein>
<dbReference type="Gene3D" id="3.40.50.150">
    <property type="entry name" value="Vaccinia Virus protein VP39"/>
    <property type="match status" value="1"/>
</dbReference>
<keyword evidence="2" id="KW-0489">Methyltransferase</keyword>
<organism evidence="2 3">
    <name type="scientific">Russula ochroleuca</name>
    <dbReference type="NCBI Taxonomy" id="152965"/>
    <lineage>
        <taxon>Eukaryota</taxon>
        <taxon>Fungi</taxon>
        <taxon>Dikarya</taxon>
        <taxon>Basidiomycota</taxon>
        <taxon>Agaricomycotina</taxon>
        <taxon>Agaricomycetes</taxon>
        <taxon>Russulales</taxon>
        <taxon>Russulaceae</taxon>
        <taxon>Russula</taxon>
    </lineage>
</organism>
<dbReference type="OrthoDB" id="2013972at2759"/>
<keyword evidence="3" id="KW-1185">Reference proteome</keyword>
<proteinExistence type="predicted"/>
<sequence length="378" mass="42985">MIIVTPFYMLATSHPSFSSLFPLRMDDHLDDDSFSDVESDIFSTRSATSSATSQDVSMRSGSPAPSVYSVTSSIRAASYRHEYGRGLNNYSEVYQLPADDEELDRLDMQHEMFKKIMGAYPPPMADVMADTHWETKSVLDLGCGSGSWIMEVACDFPHCQAVAVDLVPMQSVEMPPNCRSEVDDINIGLQHFYGEFNVVHARLISSGIKDFPTLIDHISQCLRPGGLMELLEFDFRVYDASWKPFSPTAMDGPWFPRWMSYANMAVRQRGGTPDAANMLYSWTLQHQAFEDVVYEEYFIPTAPFMSCQDPNYRFMRAISESFREDILAFLRSGRPLLLGSGLSESLVDELQHRTHLELKEARTISYIRVERVYARKRS</sequence>
<name>A0A9P5TAZ9_9AGAM</name>
<dbReference type="GO" id="GO:0032259">
    <property type="term" value="P:methylation"/>
    <property type="evidence" value="ECO:0007669"/>
    <property type="project" value="UniProtKB-KW"/>
</dbReference>
<comment type="caution">
    <text evidence="2">The sequence shown here is derived from an EMBL/GenBank/DDBJ whole genome shotgun (WGS) entry which is preliminary data.</text>
</comment>
<dbReference type="InterPro" id="IPR029063">
    <property type="entry name" value="SAM-dependent_MTases_sf"/>
</dbReference>
<dbReference type="EMBL" id="WHVB01000006">
    <property type="protein sequence ID" value="KAF8482096.1"/>
    <property type="molecule type" value="Genomic_DNA"/>
</dbReference>
<evidence type="ECO:0000256" key="1">
    <source>
        <dbReference type="SAM" id="MobiDB-lite"/>
    </source>
</evidence>
<reference evidence="2" key="2">
    <citation type="journal article" date="2020" name="Nat. Commun.">
        <title>Large-scale genome sequencing of mycorrhizal fungi provides insights into the early evolution of symbiotic traits.</title>
        <authorList>
            <person name="Miyauchi S."/>
            <person name="Kiss E."/>
            <person name="Kuo A."/>
            <person name="Drula E."/>
            <person name="Kohler A."/>
            <person name="Sanchez-Garcia M."/>
            <person name="Morin E."/>
            <person name="Andreopoulos B."/>
            <person name="Barry K.W."/>
            <person name="Bonito G."/>
            <person name="Buee M."/>
            <person name="Carver A."/>
            <person name="Chen C."/>
            <person name="Cichocki N."/>
            <person name="Clum A."/>
            <person name="Culley D."/>
            <person name="Crous P.W."/>
            <person name="Fauchery L."/>
            <person name="Girlanda M."/>
            <person name="Hayes R.D."/>
            <person name="Keri Z."/>
            <person name="LaButti K."/>
            <person name="Lipzen A."/>
            <person name="Lombard V."/>
            <person name="Magnuson J."/>
            <person name="Maillard F."/>
            <person name="Murat C."/>
            <person name="Nolan M."/>
            <person name="Ohm R.A."/>
            <person name="Pangilinan J."/>
            <person name="Pereira M.F."/>
            <person name="Perotto S."/>
            <person name="Peter M."/>
            <person name="Pfister S."/>
            <person name="Riley R."/>
            <person name="Sitrit Y."/>
            <person name="Stielow J.B."/>
            <person name="Szollosi G."/>
            <person name="Zifcakova L."/>
            <person name="Stursova M."/>
            <person name="Spatafora J.W."/>
            <person name="Tedersoo L."/>
            <person name="Vaario L.M."/>
            <person name="Yamada A."/>
            <person name="Yan M."/>
            <person name="Wang P."/>
            <person name="Xu J."/>
            <person name="Bruns T."/>
            <person name="Baldrian P."/>
            <person name="Vilgalys R."/>
            <person name="Dunand C."/>
            <person name="Henrissat B."/>
            <person name="Grigoriev I.V."/>
            <person name="Hibbett D."/>
            <person name="Nagy L.G."/>
            <person name="Martin F.M."/>
        </authorList>
    </citation>
    <scope>NUCLEOTIDE SEQUENCE</scope>
    <source>
        <strain evidence="2">Prilba</strain>
    </source>
</reference>
<dbReference type="GO" id="GO:0008168">
    <property type="term" value="F:methyltransferase activity"/>
    <property type="evidence" value="ECO:0007669"/>
    <property type="project" value="UniProtKB-KW"/>
</dbReference>
<dbReference type="CDD" id="cd02440">
    <property type="entry name" value="AdoMet_MTases"/>
    <property type="match status" value="1"/>
</dbReference>
<dbReference type="SUPFAM" id="SSF53335">
    <property type="entry name" value="S-adenosyl-L-methionine-dependent methyltransferases"/>
    <property type="match status" value="1"/>
</dbReference>
<evidence type="ECO:0000313" key="3">
    <source>
        <dbReference type="Proteomes" id="UP000759537"/>
    </source>
</evidence>
<dbReference type="PANTHER" id="PTHR43591">
    <property type="entry name" value="METHYLTRANSFERASE"/>
    <property type="match status" value="1"/>
</dbReference>
<keyword evidence="2" id="KW-0808">Transferase</keyword>
<dbReference type="AlphaFoldDB" id="A0A9P5TAZ9"/>
<accession>A0A9P5TAZ9</accession>
<feature type="region of interest" description="Disordered" evidence="1">
    <location>
        <begin position="45"/>
        <end position="64"/>
    </location>
</feature>
<reference evidence="2" key="1">
    <citation type="submission" date="2019-10" db="EMBL/GenBank/DDBJ databases">
        <authorList>
            <consortium name="DOE Joint Genome Institute"/>
            <person name="Kuo A."/>
            <person name="Miyauchi S."/>
            <person name="Kiss E."/>
            <person name="Drula E."/>
            <person name="Kohler A."/>
            <person name="Sanchez-Garcia M."/>
            <person name="Andreopoulos B."/>
            <person name="Barry K.W."/>
            <person name="Bonito G."/>
            <person name="Buee M."/>
            <person name="Carver A."/>
            <person name="Chen C."/>
            <person name="Cichocki N."/>
            <person name="Clum A."/>
            <person name="Culley D."/>
            <person name="Crous P.W."/>
            <person name="Fauchery L."/>
            <person name="Girlanda M."/>
            <person name="Hayes R."/>
            <person name="Keri Z."/>
            <person name="LaButti K."/>
            <person name="Lipzen A."/>
            <person name="Lombard V."/>
            <person name="Magnuson J."/>
            <person name="Maillard F."/>
            <person name="Morin E."/>
            <person name="Murat C."/>
            <person name="Nolan M."/>
            <person name="Ohm R."/>
            <person name="Pangilinan J."/>
            <person name="Pereira M."/>
            <person name="Perotto S."/>
            <person name="Peter M."/>
            <person name="Riley R."/>
            <person name="Sitrit Y."/>
            <person name="Stielow B."/>
            <person name="Szollosi G."/>
            <person name="Zifcakova L."/>
            <person name="Stursova M."/>
            <person name="Spatafora J.W."/>
            <person name="Tedersoo L."/>
            <person name="Vaario L.-M."/>
            <person name="Yamada A."/>
            <person name="Yan M."/>
            <person name="Wang P."/>
            <person name="Xu J."/>
            <person name="Bruns T."/>
            <person name="Baldrian P."/>
            <person name="Vilgalys R."/>
            <person name="Henrissat B."/>
            <person name="Grigoriev I.V."/>
            <person name="Hibbett D."/>
            <person name="Nagy L.G."/>
            <person name="Martin F.M."/>
        </authorList>
    </citation>
    <scope>NUCLEOTIDE SEQUENCE</scope>
    <source>
        <strain evidence="2">Prilba</strain>
    </source>
</reference>
<dbReference type="Pfam" id="PF13489">
    <property type="entry name" value="Methyltransf_23"/>
    <property type="match status" value="1"/>
</dbReference>
<dbReference type="Proteomes" id="UP000759537">
    <property type="component" value="Unassembled WGS sequence"/>
</dbReference>
<evidence type="ECO:0000313" key="2">
    <source>
        <dbReference type="EMBL" id="KAF8482096.1"/>
    </source>
</evidence>